<gene>
    <name evidence="1" type="ORF">M3P09_04505</name>
</gene>
<protein>
    <submittedName>
        <fullName evidence="1">DUF2584 family protein</fullName>
    </submittedName>
</protein>
<evidence type="ECO:0000313" key="1">
    <source>
        <dbReference type="EMBL" id="MCL6294240.1"/>
    </source>
</evidence>
<dbReference type="RefSeq" id="WP_249972187.1">
    <property type="nucleotide sequence ID" value="NZ_JAMFLZ010000002.1"/>
</dbReference>
<keyword evidence="2" id="KW-1185">Reference proteome</keyword>
<organism evidence="1 2">
    <name type="scientific">Jejuia spongiicola</name>
    <dbReference type="NCBI Taxonomy" id="2942207"/>
    <lineage>
        <taxon>Bacteria</taxon>
        <taxon>Pseudomonadati</taxon>
        <taxon>Bacteroidota</taxon>
        <taxon>Flavobacteriia</taxon>
        <taxon>Flavobacteriales</taxon>
        <taxon>Flavobacteriaceae</taxon>
        <taxon>Jejuia</taxon>
    </lineage>
</organism>
<reference evidence="1" key="1">
    <citation type="submission" date="2022-05" db="EMBL/GenBank/DDBJ databases">
        <authorList>
            <person name="Park J.-S."/>
        </authorList>
    </citation>
    <scope>NUCLEOTIDE SEQUENCE</scope>
    <source>
        <strain evidence="1">2012CJ34-3</strain>
    </source>
</reference>
<dbReference type="EMBL" id="JAMFLZ010000002">
    <property type="protein sequence ID" value="MCL6294240.1"/>
    <property type="molecule type" value="Genomic_DNA"/>
</dbReference>
<comment type="caution">
    <text evidence="1">The sequence shown here is derived from an EMBL/GenBank/DDBJ whole genome shotgun (WGS) entry which is preliminary data.</text>
</comment>
<dbReference type="Proteomes" id="UP001165381">
    <property type="component" value="Unassembled WGS sequence"/>
</dbReference>
<accession>A0ABT0QB83</accession>
<name>A0ABT0QB83_9FLAO</name>
<dbReference type="InterPro" id="IPR015947">
    <property type="entry name" value="PUA-like_sf"/>
</dbReference>
<dbReference type="SUPFAM" id="SSF88697">
    <property type="entry name" value="PUA domain-like"/>
    <property type="match status" value="1"/>
</dbReference>
<proteinExistence type="predicted"/>
<evidence type="ECO:0000313" key="2">
    <source>
        <dbReference type="Proteomes" id="UP001165381"/>
    </source>
</evidence>
<dbReference type="Gene3D" id="2.40.240.20">
    <property type="entry name" value="Hypothetical PUA domain-like, domain 1"/>
    <property type="match status" value="1"/>
</dbReference>
<sequence length="97" mass="11412">MGFQIKFNWALQIDLQNQIETNKEYNFSKTGNRVFPIKIPIDLINLNRIAIAKIEILEFTNTKNNTSGKYVVLKIYSGEEKKILTNYWEENQSNKIK</sequence>